<dbReference type="EMBL" id="AMZN01000116">
    <property type="protein sequence ID" value="ELR68389.1"/>
    <property type="molecule type" value="Genomic_DNA"/>
</dbReference>
<evidence type="ECO:0000313" key="1">
    <source>
        <dbReference type="EMBL" id="ELR68389.1"/>
    </source>
</evidence>
<reference evidence="1 2" key="1">
    <citation type="submission" date="2012-12" db="EMBL/GenBank/DDBJ databases">
        <title>Genome assembly of Fulvivirga imtechensis AK7.</title>
        <authorList>
            <person name="Nupur N."/>
            <person name="Khatri I."/>
            <person name="Kumar R."/>
            <person name="Subramanian S."/>
            <person name="Pinnaka A."/>
        </authorList>
    </citation>
    <scope>NUCLEOTIDE SEQUENCE [LARGE SCALE GENOMIC DNA]</scope>
    <source>
        <strain evidence="1 2">AK7</strain>
    </source>
</reference>
<comment type="caution">
    <text evidence="1">The sequence shown here is derived from an EMBL/GenBank/DDBJ whole genome shotgun (WGS) entry which is preliminary data.</text>
</comment>
<sequence length="288" mass="32867">MFSSGLLLVSFGFPILKWLKKIFLRMAKKVKIEHIDLLLQTLATATGQSRDHYGFGIMSERVGGTITKKYLYESLQKQMEKAAKQEVMVLSLMPNKLDEIAKYMGYGDFDKMIEHLESPIDPTLLSCTGTYYSYVRRSIPTGAVYQSPVQITQESGKIMFILKGPDRSYRGELTLSKGCLFCLMQSEDGKSFYHVYRIAGVTSPKVLQGVFSGILTGQEPIAGRTVLIRKEEKFEEMKNEEIPVDELEKSGDKEKQYLAIYFKEFSKNNLQINKSITYRIDDLSLEQH</sequence>
<evidence type="ECO:0000313" key="2">
    <source>
        <dbReference type="Proteomes" id="UP000011135"/>
    </source>
</evidence>
<name>L8JLK4_9BACT</name>
<keyword evidence="2" id="KW-1185">Reference proteome</keyword>
<proteinExistence type="predicted"/>
<gene>
    <name evidence="1" type="ORF">C900_00421</name>
</gene>
<organism evidence="1 2">
    <name type="scientific">Fulvivirga imtechensis AK7</name>
    <dbReference type="NCBI Taxonomy" id="1237149"/>
    <lineage>
        <taxon>Bacteria</taxon>
        <taxon>Pseudomonadati</taxon>
        <taxon>Bacteroidota</taxon>
        <taxon>Cytophagia</taxon>
        <taxon>Cytophagales</taxon>
        <taxon>Fulvivirgaceae</taxon>
        <taxon>Fulvivirga</taxon>
    </lineage>
</organism>
<accession>L8JLK4</accession>
<protein>
    <submittedName>
        <fullName evidence="1">Uncharacterized protein</fullName>
    </submittedName>
</protein>
<dbReference type="AlphaFoldDB" id="L8JLK4"/>
<dbReference type="Proteomes" id="UP000011135">
    <property type="component" value="Unassembled WGS sequence"/>
</dbReference>